<protein>
    <submittedName>
        <fullName evidence="1">Uncharacterized protein</fullName>
    </submittedName>
</protein>
<keyword evidence="1" id="KW-0496">Mitochondrion</keyword>
<name>A0A117NH13_PICGL</name>
<dbReference type="AlphaFoldDB" id="A0A117NH13"/>
<sequence>MFPQIRKLPLTKPLAKGKFYMLRERLGLVENTFPALIYRFIKKERLCFLASYLRGSNHFGNYRGLVIP</sequence>
<comment type="caution">
    <text evidence="1">The sequence shown here is derived from an EMBL/GenBank/DDBJ whole genome shotgun (WGS) entry which is preliminary data.</text>
</comment>
<geneLocation type="mitochondrion" evidence="1"/>
<gene>
    <name evidence="1" type="ORF">ABT39_MTgene5788</name>
</gene>
<accession>A0A117NH13</accession>
<dbReference type="EMBL" id="LKAM01000007">
    <property type="protein sequence ID" value="KUM47602.1"/>
    <property type="molecule type" value="Genomic_DNA"/>
</dbReference>
<reference evidence="1" key="1">
    <citation type="journal article" date="2015" name="Genome Biol. Evol.">
        <title>Organellar Genomes of White Spruce (Picea glauca): Assembly and Annotation.</title>
        <authorList>
            <person name="Jackman S.D."/>
            <person name="Warren R.L."/>
            <person name="Gibb E.A."/>
            <person name="Vandervalk B.P."/>
            <person name="Mohamadi H."/>
            <person name="Chu J."/>
            <person name="Raymond A."/>
            <person name="Pleasance S."/>
            <person name="Coope R."/>
            <person name="Wildung M.R."/>
            <person name="Ritland C.E."/>
            <person name="Bousquet J."/>
            <person name="Jones S.J."/>
            <person name="Bohlmann J."/>
            <person name="Birol I."/>
        </authorList>
    </citation>
    <scope>NUCLEOTIDE SEQUENCE [LARGE SCALE GENOMIC DNA]</scope>
    <source>
        <tissue evidence="1">Flushing bud</tissue>
    </source>
</reference>
<organism evidence="1">
    <name type="scientific">Picea glauca</name>
    <name type="common">White spruce</name>
    <name type="synonym">Pinus glauca</name>
    <dbReference type="NCBI Taxonomy" id="3330"/>
    <lineage>
        <taxon>Eukaryota</taxon>
        <taxon>Viridiplantae</taxon>
        <taxon>Streptophyta</taxon>
        <taxon>Embryophyta</taxon>
        <taxon>Tracheophyta</taxon>
        <taxon>Spermatophyta</taxon>
        <taxon>Pinopsida</taxon>
        <taxon>Pinidae</taxon>
        <taxon>Conifers I</taxon>
        <taxon>Pinales</taxon>
        <taxon>Pinaceae</taxon>
        <taxon>Picea</taxon>
    </lineage>
</organism>
<proteinExistence type="predicted"/>
<evidence type="ECO:0000313" key="1">
    <source>
        <dbReference type="EMBL" id="KUM47602.1"/>
    </source>
</evidence>